<dbReference type="EMBL" id="VYRZ01000001">
    <property type="protein sequence ID" value="KAA9089458.1"/>
    <property type="molecule type" value="Genomic_DNA"/>
</dbReference>
<reference evidence="4" key="1">
    <citation type="submission" date="2019-09" db="EMBL/GenBank/DDBJ databases">
        <title>Mumia zhuanghuii sp. nov. isolated from the intestinal contents of plateau pika (Ochotona curzoniae) in the Qinghai-Tibet plateau of China.</title>
        <authorList>
            <person name="Tian Z."/>
        </authorList>
    </citation>
    <scope>NUCLEOTIDE SEQUENCE [LARGE SCALE GENOMIC DNA]</scope>
    <source>
        <strain evidence="4">DSM 25564</strain>
    </source>
</reference>
<dbReference type="RefSeq" id="WP_150418090.1">
    <property type="nucleotide sequence ID" value="NZ_VYRZ01000001.1"/>
</dbReference>
<name>A0A5J5IU68_9MICO</name>
<sequence length="248" mass="24656">MPTTRIAAASALALFAALALAGCATTPGGGAAVPSDPSSPTASPSEGGAADDSELDAAWLSGGQGFGLVTWGSSTCLPTVGEVTASGQTVTVELVDPQDRMCTMDYVPRASYVALPAGVDATQEVEIAVTGGTYRGDTDLDGLAEAVPPATGDEADFAASAGWFGDGGIVLLTYGSSSCPPVFASVEVSGAEVQASIAEPPADQVCTADYAPQLSVLQVEATDPRPAELVLLSPPAQGADPQRIAILA</sequence>
<evidence type="ECO:0008006" key="5">
    <source>
        <dbReference type="Google" id="ProtNLM"/>
    </source>
</evidence>
<dbReference type="OrthoDB" id="5083660at2"/>
<dbReference type="AlphaFoldDB" id="A0A5J5IU68"/>
<dbReference type="PROSITE" id="PS51257">
    <property type="entry name" value="PROKAR_LIPOPROTEIN"/>
    <property type="match status" value="1"/>
</dbReference>
<organism evidence="3 4">
    <name type="scientific">Microbacterium radiodurans</name>
    <dbReference type="NCBI Taxonomy" id="661398"/>
    <lineage>
        <taxon>Bacteria</taxon>
        <taxon>Bacillati</taxon>
        <taxon>Actinomycetota</taxon>
        <taxon>Actinomycetes</taxon>
        <taxon>Micrococcales</taxon>
        <taxon>Microbacteriaceae</taxon>
        <taxon>Microbacterium</taxon>
    </lineage>
</organism>
<feature type="chain" id="PRO_5038930506" description="LppP/LprE family lipoprotein" evidence="2">
    <location>
        <begin position="22"/>
        <end position="248"/>
    </location>
</feature>
<keyword evidence="4" id="KW-1185">Reference proteome</keyword>
<protein>
    <recommendedName>
        <fullName evidence="5">LppP/LprE family lipoprotein</fullName>
    </recommendedName>
</protein>
<proteinExistence type="predicted"/>
<feature type="signal peptide" evidence="2">
    <location>
        <begin position="1"/>
        <end position="21"/>
    </location>
</feature>
<evidence type="ECO:0000313" key="3">
    <source>
        <dbReference type="EMBL" id="KAA9089458.1"/>
    </source>
</evidence>
<feature type="region of interest" description="Disordered" evidence="1">
    <location>
        <begin position="28"/>
        <end position="52"/>
    </location>
</feature>
<gene>
    <name evidence="3" type="ORF">F6B42_02975</name>
</gene>
<comment type="caution">
    <text evidence="3">The sequence shown here is derived from an EMBL/GenBank/DDBJ whole genome shotgun (WGS) entry which is preliminary data.</text>
</comment>
<accession>A0A5J5IU68</accession>
<dbReference type="Proteomes" id="UP000327039">
    <property type="component" value="Unassembled WGS sequence"/>
</dbReference>
<evidence type="ECO:0000313" key="4">
    <source>
        <dbReference type="Proteomes" id="UP000327039"/>
    </source>
</evidence>
<evidence type="ECO:0000256" key="1">
    <source>
        <dbReference type="SAM" id="MobiDB-lite"/>
    </source>
</evidence>
<evidence type="ECO:0000256" key="2">
    <source>
        <dbReference type="SAM" id="SignalP"/>
    </source>
</evidence>
<feature type="compositionally biased region" description="Low complexity" evidence="1">
    <location>
        <begin position="28"/>
        <end position="45"/>
    </location>
</feature>
<keyword evidence="2" id="KW-0732">Signal</keyword>